<evidence type="ECO:0008006" key="3">
    <source>
        <dbReference type="Google" id="ProtNLM"/>
    </source>
</evidence>
<comment type="caution">
    <text evidence="1">The sequence shown here is derived from an EMBL/GenBank/DDBJ whole genome shotgun (WGS) entry which is preliminary data.</text>
</comment>
<accession>K0K7R3</accession>
<dbReference type="Proteomes" id="UP000009328">
    <property type="component" value="Unassembled WGS sequence"/>
</dbReference>
<keyword evidence="2" id="KW-1185">Reference proteome</keyword>
<organism evidence="1 2">
    <name type="scientific">Wickerhamomyces ciferrii (strain ATCC 14091 / BCRC 22168 / CBS 111 / JCM 3599 / NBRC 0793 / NRRL Y-1031 F-60-10)</name>
    <name type="common">Yeast</name>
    <name type="synonym">Pichia ciferrii</name>
    <dbReference type="NCBI Taxonomy" id="1206466"/>
    <lineage>
        <taxon>Eukaryota</taxon>
        <taxon>Fungi</taxon>
        <taxon>Dikarya</taxon>
        <taxon>Ascomycota</taxon>
        <taxon>Saccharomycotina</taxon>
        <taxon>Saccharomycetes</taxon>
        <taxon>Phaffomycetales</taxon>
        <taxon>Wickerhamomycetaceae</taxon>
        <taxon>Wickerhamomyces</taxon>
    </lineage>
</organism>
<sequence>MDPTSIDYQKCLDIFEILTTNKERIFKKLKLETGKSYPEMELDFEHLVLSNINQRADFVLMSKVKNHYMWNELMLLIIQNQADFSIDEFNNLWKLILYVETQSSVKGSFLTKSESANKSSSATLHDENAKLVINSNGNYVDVLNYVESGWKMVLSKLEETFNTQNNNKKKSAKLISTLFINMINFHSYFQYQGANEGSEAFKQLKILIQDSIYHKEIIPSVILIDYCYNHNQQERDYSIGCKTVNLVQYNVSSNGNAESIVPRLRLFCADLNLNAMKSEQTISNIEIKCPNLKAEFLKELEVIDDMDLEERFKSKRNIYLNEIISQMFVAKSTIGILTDSYTTIIITIPLNFNFQTLDRFKGNFEKDVQYFSFDIEGFMLSDGNLFDLRGDFVTLNDSGLTHKSILCSLILNHMEYIPSTSSTGKARQLGSIGEEIETRRSNLTQLYNKIQRIQIHNPQSPNLSLPIENSQDRVKDNTQEKVIDLSMNRNLCTRTYKIKSNEFIKVLYNDSDNTKNEISLLKQISEANHWEYLIVKFISRDLVYLNTEYYSPIIRWGSPGRTARDEAYANCCKDHIYNESDALELIRGYNDTVDNDEMRINVPKLLLSGFIKKGDGSILQNEYFICLEPISFIDNHPKNEVKQSRFTIKDGLKQMRLINSLGIDHEDLYARNVSINPQTKEVLIFDFNKCTITEPIPYSDDFRSTDVSNMELVLNGYHRLLDELDW</sequence>
<reference evidence="1 2" key="1">
    <citation type="journal article" date="2012" name="Eukaryot. Cell">
        <title>Draft genome sequence of Wickerhamomyces ciferrii NRRL Y-1031 F-60-10.</title>
        <authorList>
            <person name="Schneider J."/>
            <person name="Andrea H."/>
            <person name="Blom J."/>
            <person name="Jaenicke S."/>
            <person name="Ruckert C."/>
            <person name="Schorsch C."/>
            <person name="Szczepanowski R."/>
            <person name="Farwick M."/>
            <person name="Goesmann A."/>
            <person name="Puhler A."/>
            <person name="Schaffer S."/>
            <person name="Tauch A."/>
            <person name="Kohler T."/>
            <person name="Brinkrolf K."/>
        </authorList>
    </citation>
    <scope>NUCLEOTIDE SEQUENCE [LARGE SCALE GENOMIC DNA]</scope>
    <source>
        <strain evidence="2">ATCC 14091 / BCRC 22168 / CBS 111 / JCM 3599 / NBRC 0793 / NRRL Y-1031 F-60-10</strain>
    </source>
</reference>
<name>K0K7R3_WICCF</name>
<dbReference type="HOGENOM" id="CLU_381833_0_0_1"/>
<dbReference type="InterPro" id="IPR011009">
    <property type="entry name" value="Kinase-like_dom_sf"/>
</dbReference>
<dbReference type="EMBL" id="CAIF01000007">
    <property type="protein sequence ID" value="CCH40855.1"/>
    <property type="molecule type" value="Genomic_DNA"/>
</dbReference>
<proteinExistence type="predicted"/>
<protein>
    <recommendedName>
        <fullName evidence="3">Protein kinase domain-containing protein</fullName>
    </recommendedName>
</protein>
<evidence type="ECO:0000313" key="2">
    <source>
        <dbReference type="Proteomes" id="UP000009328"/>
    </source>
</evidence>
<gene>
    <name evidence="1" type="ORF">BN7_389</name>
</gene>
<dbReference type="InParanoid" id="K0K7R3"/>
<evidence type="ECO:0000313" key="1">
    <source>
        <dbReference type="EMBL" id="CCH40855.1"/>
    </source>
</evidence>
<dbReference type="SUPFAM" id="SSF56112">
    <property type="entry name" value="Protein kinase-like (PK-like)"/>
    <property type="match status" value="1"/>
</dbReference>
<dbReference type="AlphaFoldDB" id="K0K7R3"/>